<feature type="non-terminal residue" evidence="1">
    <location>
        <position position="1"/>
    </location>
</feature>
<dbReference type="AlphaFoldDB" id="X1DJ02"/>
<sequence length="292" mass="31369">SDGALDVTQSFTITVSVAAAPGYAPAEEEEEEFVGGGGGYIPPPVLLTSIVVLPETMTLFVGESITEDILAAYSITAYYSDGSFEDIDFDNYNCDYDFTDVDKIIEFSDDVVTAVVEGTGDVIVSYTDEESGITKTDTLTIIVIAALLDRIVFEPEDMELFVGEFGIFEVIAHYNFGPTKNVTNDCLFTLASIGTVSWAPSPSSDKRSIKALKVGKTIIAASYGGMTDTLVVTVIDLVLNTDTGKYYHTIQVAIDDPLTLPGHTIEVAPETYDEVVEVDVEGLTIRGESLDA</sequence>
<name>X1DJ02_9ZZZZ</name>
<accession>X1DJ02</accession>
<reference evidence="1" key="1">
    <citation type="journal article" date="2014" name="Front. Microbiol.">
        <title>High frequency of phylogenetically diverse reductive dehalogenase-homologous genes in deep subseafloor sedimentary metagenomes.</title>
        <authorList>
            <person name="Kawai M."/>
            <person name="Futagami T."/>
            <person name="Toyoda A."/>
            <person name="Takaki Y."/>
            <person name="Nishi S."/>
            <person name="Hori S."/>
            <person name="Arai W."/>
            <person name="Tsubouchi T."/>
            <person name="Morono Y."/>
            <person name="Uchiyama I."/>
            <person name="Ito T."/>
            <person name="Fujiyama A."/>
            <person name="Inagaki F."/>
            <person name="Takami H."/>
        </authorList>
    </citation>
    <scope>NUCLEOTIDE SEQUENCE</scope>
    <source>
        <strain evidence="1">Expedition CK06-06</strain>
    </source>
</reference>
<evidence type="ECO:0000313" key="1">
    <source>
        <dbReference type="EMBL" id="GAH04964.1"/>
    </source>
</evidence>
<evidence type="ECO:0008006" key="2">
    <source>
        <dbReference type="Google" id="ProtNLM"/>
    </source>
</evidence>
<comment type="caution">
    <text evidence="1">The sequence shown here is derived from an EMBL/GenBank/DDBJ whole genome shotgun (WGS) entry which is preliminary data.</text>
</comment>
<organism evidence="1">
    <name type="scientific">marine sediment metagenome</name>
    <dbReference type="NCBI Taxonomy" id="412755"/>
    <lineage>
        <taxon>unclassified sequences</taxon>
        <taxon>metagenomes</taxon>
        <taxon>ecological metagenomes</taxon>
    </lineage>
</organism>
<dbReference type="EMBL" id="BART01020621">
    <property type="protein sequence ID" value="GAH04964.1"/>
    <property type="molecule type" value="Genomic_DNA"/>
</dbReference>
<dbReference type="Gene3D" id="2.60.40.1080">
    <property type="match status" value="2"/>
</dbReference>
<protein>
    <recommendedName>
        <fullName evidence="2">BIG2 domain-containing protein</fullName>
    </recommendedName>
</protein>
<feature type="non-terminal residue" evidence="1">
    <location>
        <position position="292"/>
    </location>
</feature>
<gene>
    <name evidence="1" type="ORF">S01H4_38259</name>
</gene>
<proteinExistence type="predicted"/>